<feature type="compositionally biased region" description="Low complexity" evidence="29">
    <location>
        <begin position="1994"/>
        <end position="2005"/>
    </location>
</feature>
<keyword evidence="18" id="KW-0206">Cytoskeleton</keyword>
<dbReference type="SMART" id="SM00248">
    <property type="entry name" value="ANK"/>
    <property type="match status" value="3"/>
</dbReference>
<feature type="compositionally biased region" description="Basic and acidic residues" evidence="29">
    <location>
        <begin position="1170"/>
        <end position="1184"/>
    </location>
</feature>
<keyword evidence="9" id="KW-0132">Cell division</keyword>
<evidence type="ECO:0000256" key="20">
    <source>
        <dbReference type="ARBA" id="ARBA00023306"/>
    </source>
</evidence>
<dbReference type="GO" id="GO:0007094">
    <property type="term" value="P:mitotic spindle assembly checkpoint signaling"/>
    <property type="evidence" value="ECO:0007669"/>
    <property type="project" value="InterPro"/>
</dbReference>
<keyword evidence="20" id="KW-0131">Cell cycle</keyword>
<feature type="region of interest" description="Disordered" evidence="29">
    <location>
        <begin position="2116"/>
        <end position="2158"/>
    </location>
</feature>
<feature type="region of interest" description="Disordered" evidence="29">
    <location>
        <begin position="2516"/>
        <end position="2550"/>
    </location>
</feature>
<evidence type="ECO:0000256" key="28">
    <source>
        <dbReference type="RuleBase" id="RU004560"/>
    </source>
</evidence>
<dbReference type="InterPro" id="IPR002110">
    <property type="entry name" value="Ankyrin_rpt"/>
</dbReference>
<keyword evidence="12" id="KW-0498">Mitosis</keyword>
<evidence type="ECO:0000256" key="3">
    <source>
        <dbReference type="ARBA" id="ARBA00004629"/>
    </source>
</evidence>
<evidence type="ECO:0000256" key="9">
    <source>
        <dbReference type="ARBA" id="ARBA00022618"/>
    </source>
</evidence>
<proteinExistence type="inferred from homology"/>
<feature type="repeat" description="ANK" evidence="27">
    <location>
        <begin position="55"/>
        <end position="87"/>
    </location>
</feature>
<dbReference type="GO" id="GO:0051306">
    <property type="term" value="P:mitotic sister chromatid separation"/>
    <property type="evidence" value="ECO:0007669"/>
    <property type="project" value="InterPro"/>
</dbReference>
<evidence type="ECO:0000256" key="11">
    <source>
        <dbReference type="ARBA" id="ARBA00022741"/>
    </source>
</evidence>
<dbReference type="InterPro" id="IPR027417">
    <property type="entry name" value="P-loop_NTPase"/>
</dbReference>
<feature type="region of interest" description="Disordered" evidence="29">
    <location>
        <begin position="1991"/>
        <end position="2022"/>
    </location>
</feature>
<keyword evidence="11 28" id="KW-0547">Nucleotide-binding</keyword>
<feature type="compositionally biased region" description="Basic and acidic residues" evidence="29">
    <location>
        <begin position="1042"/>
        <end position="1053"/>
    </location>
</feature>
<dbReference type="InterPro" id="IPR023626">
    <property type="entry name" value="Ribosomal_eL39_dom_sf"/>
</dbReference>
<evidence type="ECO:0000256" key="8">
    <source>
        <dbReference type="ARBA" id="ARBA00022553"/>
    </source>
</evidence>
<feature type="compositionally biased region" description="Polar residues" evidence="29">
    <location>
        <begin position="1017"/>
        <end position="1036"/>
    </location>
</feature>
<feature type="compositionally biased region" description="Polar residues" evidence="29">
    <location>
        <begin position="574"/>
        <end position="589"/>
    </location>
</feature>
<dbReference type="GO" id="GO:0000776">
    <property type="term" value="C:kinetochore"/>
    <property type="evidence" value="ECO:0007669"/>
    <property type="project" value="UniProtKB-KW"/>
</dbReference>
<feature type="region of interest" description="Disordered" evidence="29">
    <location>
        <begin position="1709"/>
        <end position="1778"/>
    </location>
</feature>
<comment type="subunit">
    <text evidence="23">Interacts with KIF23 and RBM44. Interacts with CEP55; inhibiting interaction between CEP55 and PDCD6IP/ALIX and TSG101.</text>
</comment>
<dbReference type="SUPFAM" id="SSF56112">
    <property type="entry name" value="Protein kinase-like (PK-like)"/>
    <property type="match status" value="1"/>
</dbReference>
<evidence type="ECO:0000256" key="23">
    <source>
        <dbReference type="ARBA" id="ARBA00066020"/>
    </source>
</evidence>
<comment type="similarity">
    <text evidence="28">Belongs to the TRAFAC class TrmE-Era-EngA-EngB-Septin-like GTPase superfamily. Septin GTPase family.</text>
</comment>
<dbReference type="PROSITE" id="PS50011">
    <property type="entry name" value="PROTEIN_KINASE_DOM"/>
    <property type="match status" value="1"/>
</dbReference>
<dbReference type="GO" id="GO:0030496">
    <property type="term" value="C:midbody"/>
    <property type="evidence" value="ECO:0007669"/>
    <property type="project" value="UniProtKB-SubCell"/>
</dbReference>
<feature type="region of interest" description="Disordered" evidence="29">
    <location>
        <begin position="1944"/>
        <end position="1974"/>
    </location>
</feature>
<dbReference type="GO" id="GO:0005737">
    <property type="term" value="C:cytoplasm"/>
    <property type="evidence" value="ECO:0007669"/>
    <property type="project" value="UniProtKB-ARBA"/>
</dbReference>
<keyword evidence="16 27" id="KW-0040">ANK repeat</keyword>
<comment type="subcellular location">
    <subcellularLocation>
        <location evidence="3">Chromosome</location>
        <location evidence="3">Centromere</location>
        <location evidence="3">Kinetochore</location>
    </subcellularLocation>
    <subcellularLocation>
        <location evidence="2">Cytoplasm</location>
        <location evidence="2">Cytoskeleton</location>
    </subcellularLocation>
    <subcellularLocation>
        <location evidence="1">Midbody</location>
    </subcellularLocation>
</comment>
<keyword evidence="21" id="KW-0137">Centromere</keyword>
<feature type="compositionally biased region" description="Polar residues" evidence="29">
    <location>
        <begin position="1617"/>
        <end position="1642"/>
    </location>
</feature>
<evidence type="ECO:0000256" key="19">
    <source>
        <dbReference type="ARBA" id="ARBA00023274"/>
    </source>
</evidence>
<evidence type="ECO:0000256" key="21">
    <source>
        <dbReference type="ARBA" id="ARBA00023328"/>
    </source>
</evidence>
<name>A0A6B0R2Q3_9CETA</name>
<feature type="region of interest" description="Disordered" evidence="29">
    <location>
        <begin position="1824"/>
        <end position="1916"/>
    </location>
</feature>
<evidence type="ECO:0000256" key="15">
    <source>
        <dbReference type="ARBA" id="ARBA00022980"/>
    </source>
</evidence>
<dbReference type="Proteomes" id="UP000322234">
    <property type="component" value="Unassembled WGS sequence"/>
</dbReference>
<dbReference type="Gene3D" id="1.10.1620.10">
    <property type="entry name" value="Ribosomal protein L39e"/>
    <property type="match status" value="1"/>
</dbReference>
<keyword evidence="17 28" id="KW-0342">GTP-binding</keyword>
<gene>
    <name evidence="32" type="ORF">E5288_WYG020791</name>
</gene>
<dbReference type="InterPro" id="IPR039339">
    <property type="entry name" value="Tex14"/>
</dbReference>
<feature type="repeat" description="ANK" evidence="27">
    <location>
        <begin position="88"/>
        <end position="120"/>
    </location>
</feature>
<dbReference type="GO" id="GO:0051301">
    <property type="term" value="P:cell division"/>
    <property type="evidence" value="ECO:0007669"/>
    <property type="project" value="UniProtKB-KW"/>
</dbReference>
<comment type="similarity">
    <text evidence="5">Belongs to the eukaryotic ribosomal protein eL39 family.</text>
</comment>
<dbReference type="SUPFAM" id="SSF52540">
    <property type="entry name" value="P-loop containing nucleoside triphosphate hydrolases"/>
    <property type="match status" value="1"/>
</dbReference>
<evidence type="ECO:0000256" key="18">
    <source>
        <dbReference type="ARBA" id="ARBA00023212"/>
    </source>
</evidence>
<dbReference type="InterPro" id="IPR001245">
    <property type="entry name" value="Ser-Thr/Tyr_kinase_cat_dom"/>
</dbReference>
<dbReference type="GO" id="GO:0005525">
    <property type="term" value="F:GTP binding"/>
    <property type="evidence" value="ECO:0007669"/>
    <property type="project" value="UniProtKB-KW"/>
</dbReference>
<dbReference type="InterPro" id="IPR011009">
    <property type="entry name" value="Kinase-like_dom_sf"/>
</dbReference>
<dbReference type="GO" id="GO:0006412">
    <property type="term" value="P:translation"/>
    <property type="evidence" value="ECO:0007669"/>
    <property type="project" value="InterPro"/>
</dbReference>
<evidence type="ECO:0000256" key="12">
    <source>
        <dbReference type="ARBA" id="ARBA00022776"/>
    </source>
</evidence>
<reference evidence="32" key="1">
    <citation type="submission" date="2019-10" db="EMBL/GenBank/DDBJ databases">
        <title>The sequence and de novo assembly of the wild yak genome.</title>
        <authorList>
            <person name="Liu Y."/>
        </authorList>
    </citation>
    <scope>NUCLEOTIDE SEQUENCE [LARGE SCALE GENOMIC DNA]</scope>
    <source>
        <strain evidence="32">WY2019</strain>
    </source>
</reference>
<evidence type="ECO:0000256" key="26">
    <source>
        <dbReference type="ARBA" id="ARBA00083992"/>
    </source>
</evidence>
<feature type="region of interest" description="Disordered" evidence="29">
    <location>
        <begin position="799"/>
        <end position="920"/>
    </location>
</feature>
<dbReference type="InterPro" id="IPR027979">
    <property type="entry name" value="DUF4655"/>
</dbReference>
<evidence type="ECO:0000256" key="2">
    <source>
        <dbReference type="ARBA" id="ARBA00004245"/>
    </source>
</evidence>
<evidence type="ECO:0000256" key="22">
    <source>
        <dbReference type="ARBA" id="ARBA00057673"/>
    </source>
</evidence>
<evidence type="ECO:0000313" key="33">
    <source>
        <dbReference type="Proteomes" id="UP000322234"/>
    </source>
</evidence>
<dbReference type="GO" id="GO:0007140">
    <property type="term" value="P:male meiotic nuclear division"/>
    <property type="evidence" value="ECO:0007669"/>
    <property type="project" value="InterPro"/>
</dbReference>
<feature type="domain" description="Septin-type G" evidence="31">
    <location>
        <begin position="2184"/>
        <end position="2457"/>
    </location>
</feature>
<dbReference type="InterPro" id="IPR016491">
    <property type="entry name" value="Septin"/>
</dbReference>
<evidence type="ECO:0000256" key="29">
    <source>
        <dbReference type="SAM" id="MobiDB-lite"/>
    </source>
</evidence>
<dbReference type="GO" id="GO:1990904">
    <property type="term" value="C:ribonucleoprotein complex"/>
    <property type="evidence" value="ECO:0007669"/>
    <property type="project" value="UniProtKB-KW"/>
</dbReference>
<evidence type="ECO:0000256" key="25">
    <source>
        <dbReference type="ARBA" id="ARBA00081075"/>
    </source>
</evidence>
<evidence type="ECO:0000256" key="14">
    <source>
        <dbReference type="ARBA" id="ARBA00022840"/>
    </source>
</evidence>
<dbReference type="CDD" id="cd01850">
    <property type="entry name" value="CDC_Septin"/>
    <property type="match status" value="1"/>
</dbReference>
<keyword evidence="13" id="KW-0995">Kinetochore</keyword>
<dbReference type="SUPFAM" id="SSF48662">
    <property type="entry name" value="Ribosomal protein L39e"/>
    <property type="match status" value="1"/>
</dbReference>
<sequence>MSRAVHLPVPCPVQLGSLRNDSLEAQLHEYVKQGNYVKVKRILKKGIYVDAVNSLGQTALFIAALLGLTKLVDVLVDYGADPNHRCFDGSTPVHAAAFSGNQWILSKLLDAGGDLRLHDEKGRNPQTWALAAGKERSTVMVEFMQRCAAHMQAIIQGFSDLLKKIDSPQRLISGVPRFGGLMQGNPNGSPNRPPKAGVISAQNIYSFGFGKFLPFLPLFETVLCFQFYLTGGTQLAYLGSLPVIGEKEVIQADDEPTFSFFSGPYMVMTNLVWNGSRVTVKELHLSTHPHCSRLRLADLLIAEQEHSSKLRHPHVLQLMAVCLSPDLEKTRLVYERVTVGTLFSVLHERRAQFPVLHMEVIVHLLLQISDALRYLHSRGFIHRSLSSYAIHIVSTGEARLTNLEYMMESQDGGAHRGLTRVPLPTQLYNWAAPEVIIQKAATVKSDIYSFSVIVQEILTDNIPWDGLDGSVIKETIVLGNYLEADVRLPKPYYDIVKSGLQVKQKDRTMNLQDIRYIMKNDLKDFIGAQRTQPTESPRVQRYEFHPDVNVCLGLTSEHPKETPNLEIKELKETAGSQFHSPRGHSSPTGKATPEPPVPDVSPVAQQTHRQDAASPACSVAEEARNPSPDQTSLCSFEINEIYSGCLDTADDPEEECPGTGSSLEGAIPNQTDELKSMEEELEKMEREVCCSCDEDESSSDTDTELSCEDWEWQNDALRSPSRPEPARGAKGAANNRSMTEEYISKCVLNLKISQTLIHQNADLLRNVQQKIEKLEMIQKEQAERRSLWVSSREFAGIHDSPSALGPPASSYLPPVVQRPGDQQLDPGGSGLTLARSPRTLPTLCGPGKQSRGEQFQPTHGAKASLERDRNQNTSSQGRPRESSPQSKTTQLSSALLTVPSHPQGSPTSSKPGQDSTRISMQSVSSEIYNAKSRNNKDDGEIHLKWKTEVKEMAAKAATGQLTVPPWHPRSGVALDSEAENEPDPLPQLPIRVSEHMDWQQAADYLKKSDEPGGNDKCGQTDSSDQRGRQSGPQRFTSIRHLPPREDEQPEHSEVFQANSDASVAVEKSYSGQSAQSTCSPESSEDTEDMTDEFLTPDHEYFYSSIAQENLALETSSPIDEDFEGIQHACARPQASGEEKFQMRKNLGKNSEILTKSQFQPIRSPEGEQDETLKEPPKESKEKDISLTDIQDLSSISCEHDGSFKEVSCKTPKINHAPTSVSTPLSPGSLSSVASQYKDCLESIPFQDTKTGSTSCGTSQESTQTLSDKFTSVREKAKSLDSLLTSSEVLPARLTNLKRLPAFTGAGSSSIAKAPDTSRCATQRRSLPKELVEAISQHHIDELPPPSQELLDEIEHLKGQQVSSTALDENTASRPGSTANDQRHLEEQETHSNKEDSSMLWTKETQDLEEDTERAHSTLDEDLERWLQPPEDSTQLPDLPKGPAREASSKDQEVGEKKRKGEESTKPEKRKPESFLGTSEEGVKTFRIKRFLAKKQKQNRPIPQWIRMKTGNKIRGTTYHVVKTNKTGSRVAVSTQKGAEVTSMTPQRGQGYLISSSQRSGPASTIPIGHRRSEAGHATALHLSSDYLRSSSPQSGPGPSGAPNPRTETRSRTDTSRQASPSRKLTQGESMLYTGQMQQNVSPSREEATRRGVEIRPGRDISNRFSLIPEAKSSRRLSFVDQKDDFTLLEDEPPSKVQYPQGVRVPRRPLICPKDEAVQTEPIRKNVTAGDIRSPRRPPSPERGGNRTYPDSRSTQRRIPGPESDTGRQNSIYAEPKALRRSVNLESSLTLSVLKDLNSGHKASMHPEPEPGHRPSVYNEIKFSPKVLTPSEVEPSTKPSARGESEGGRRVTISPGAQSASRRTSRAASESPRKSSVLATPEPEYKQYIAKPSDSIYEFPRPTLRPPEPSSRKHSVRVELELTPRPLPPRCLPRYGPDSTWWALLSPDGEMPNSRPTTPDIEPKSPPPPDPSLPFFEMETSPFCEDLMFQREKASPSPLSSPKESPSPSPLREVPQAPKHTSRHPTQRFSVFFMDVSEEMYNRVFWWLKGLCFPSRGSSLGGWGAGGQIFNGSPMFSESDLIRIKRFLEDSDDAELNKFVTDFPGSETYHPPEAKTLDDLEFKPPSWPQPSDSQQYFSASAPLSPSARPRSPWGKLDPYDSSEDDKEYVGFATLPNQVHRKSVKKGFDFTLMVAGESGLGKSTLVNSLFLTDLYRDRKLLSAEERIMQTVEITKHAVDIEEKGVKLRLTIVDTPGFGDAVNNTECWKPVAEYIDQQFEQYFRDESGLNRKNIQDNRVHCCLYFISPFGHGLRPLDVEFMKALHQRVNIVPILAKADTLTPPEVERKKRKIREEIEHFGIKVYQFPDCDSDEDEDFKSQDLALKESIPFAVIGSNTVVEARGRRVRGRLYPWGIVEVENPGHCDFVKLRTMLVRTHMQDLKDVTRETHYENYRAQCIQSMTRLVVKERNRNKLTLESGTDFPLPAVPPGTDPETERLIREKDEEVRVVWGGRPPAAILRPAARYGSPGQRGREAPRAGSSGESDSPHPLQTRESQLARGILSPISQVRKLLKTESTIHSGHEQGLRRARRRKGRVGGRRQGAEKETLHPHQSKTETEPQAQTVPLLSQHSESFSPFWLCDARPQRNQAENWIKLSPKAGRSPEVDVKPGPLRGSAPPLRYRETTGRPHFRSLEPSPAAPLFCSPIGYRRDAL</sequence>
<dbReference type="InterPro" id="IPR030379">
    <property type="entry name" value="G_SEPTIN_dom"/>
</dbReference>
<dbReference type="Gene3D" id="1.25.40.20">
    <property type="entry name" value="Ankyrin repeat-containing domain"/>
    <property type="match status" value="1"/>
</dbReference>
<feature type="region of interest" description="Disordered" evidence="29">
    <location>
        <begin position="574"/>
        <end position="631"/>
    </location>
</feature>
<keyword evidence="6" id="KW-0158">Chromosome</keyword>
<feature type="compositionally biased region" description="Acidic residues" evidence="29">
    <location>
        <begin position="1082"/>
        <end position="1091"/>
    </location>
</feature>
<organism evidence="32 33">
    <name type="scientific">Bos mutus</name>
    <name type="common">wild yak</name>
    <dbReference type="NCBI Taxonomy" id="72004"/>
    <lineage>
        <taxon>Eukaryota</taxon>
        <taxon>Metazoa</taxon>
        <taxon>Chordata</taxon>
        <taxon>Craniata</taxon>
        <taxon>Vertebrata</taxon>
        <taxon>Euteleostomi</taxon>
        <taxon>Mammalia</taxon>
        <taxon>Eutheria</taxon>
        <taxon>Laurasiatheria</taxon>
        <taxon>Artiodactyla</taxon>
        <taxon>Ruminantia</taxon>
        <taxon>Pecora</taxon>
        <taxon>Bovidae</taxon>
        <taxon>Bovinae</taxon>
        <taxon>Bos</taxon>
    </lineage>
</organism>
<dbReference type="FunFam" id="3.40.50.300:FF:000064">
    <property type="entry name" value="Septin 4"/>
    <property type="match status" value="1"/>
</dbReference>
<keyword evidence="8" id="KW-0597">Phosphoprotein</keyword>
<dbReference type="InterPro" id="IPR000077">
    <property type="entry name" value="Ribosomal_eL39"/>
</dbReference>
<feature type="compositionally biased region" description="Polar residues" evidence="29">
    <location>
        <begin position="1147"/>
        <end position="1160"/>
    </location>
</feature>
<feature type="domain" description="Protein kinase" evidence="30">
    <location>
        <begin position="201"/>
        <end position="526"/>
    </location>
</feature>
<dbReference type="Pfam" id="PF15548">
    <property type="entry name" value="DUF4655"/>
    <property type="match status" value="1"/>
</dbReference>
<dbReference type="Gene3D" id="3.40.50.300">
    <property type="entry name" value="P-loop containing nucleotide triphosphate hydrolases"/>
    <property type="match status" value="1"/>
</dbReference>
<dbReference type="GO" id="GO:0008608">
    <property type="term" value="P:attachment of spindle microtubules to kinetochore"/>
    <property type="evidence" value="ECO:0007669"/>
    <property type="project" value="InterPro"/>
</dbReference>
<dbReference type="InterPro" id="IPR000719">
    <property type="entry name" value="Prot_kinase_dom"/>
</dbReference>
<keyword evidence="14" id="KW-0067">ATP-binding</keyword>
<dbReference type="Pfam" id="PF07714">
    <property type="entry name" value="PK_Tyr_Ser-Thr"/>
    <property type="match status" value="1"/>
</dbReference>
<feature type="compositionally biased region" description="Basic and acidic residues" evidence="29">
    <location>
        <begin position="1442"/>
        <end position="1472"/>
    </location>
</feature>
<dbReference type="InterPro" id="IPR036770">
    <property type="entry name" value="Ankyrin_rpt-contain_sf"/>
</dbReference>
<evidence type="ECO:0000256" key="7">
    <source>
        <dbReference type="ARBA" id="ARBA00022490"/>
    </source>
</evidence>
<accession>A0A6B0R2Q3</accession>
<evidence type="ECO:0000256" key="24">
    <source>
        <dbReference type="ARBA" id="ARBA00073130"/>
    </source>
</evidence>
<feature type="compositionally biased region" description="Low complexity" evidence="29">
    <location>
        <begin position="2128"/>
        <end position="2151"/>
    </location>
</feature>
<keyword evidence="33" id="KW-1185">Reference proteome</keyword>
<feature type="region of interest" description="Disordered" evidence="29">
    <location>
        <begin position="715"/>
        <end position="735"/>
    </location>
</feature>
<dbReference type="PANTHER" id="PTHR23060">
    <property type="entry name" value="TESTIS EXPRESSED GENE 14"/>
    <property type="match status" value="1"/>
</dbReference>
<feature type="region of interest" description="Disordered" evidence="29">
    <location>
        <begin position="2473"/>
        <end position="2497"/>
    </location>
</feature>
<dbReference type="Pfam" id="PF12796">
    <property type="entry name" value="Ank_2"/>
    <property type="match status" value="1"/>
</dbReference>
<feature type="compositionally biased region" description="Polar residues" evidence="29">
    <location>
        <begin position="1069"/>
        <end position="1080"/>
    </location>
</feature>
<protein>
    <recommendedName>
        <fullName evidence="24">Inactive serine/threonine-protein kinase TEX14</fullName>
    </recommendedName>
    <alternativeName>
        <fullName evidence="26">Testis-expressed sequence 14</fullName>
    </alternativeName>
    <alternativeName>
        <fullName evidence="25">Testis-expressed sequence 14 protein</fullName>
    </alternativeName>
</protein>
<dbReference type="GO" id="GO:0043063">
    <property type="term" value="P:intercellular bridge organization"/>
    <property type="evidence" value="ECO:0007669"/>
    <property type="project" value="InterPro"/>
</dbReference>
<evidence type="ECO:0000256" key="17">
    <source>
        <dbReference type="ARBA" id="ARBA00023134"/>
    </source>
</evidence>
<comment type="caution">
    <text evidence="32">The sequence shown here is derived from an EMBL/GenBank/DDBJ whole genome shotgun (WGS) entry which is preliminary data.</text>
</comment>
<keyword evidence="7" id="KW-0963">Cytoplasm</keyword>
<dbReference type="GO" id="GO:0003735">
    <property type="term" value="F:structural constituent of ribosome"/>
    <property type="evidence" value="ECO:0007669"/>
    <property type="project" value="InterPro"/>
</dbReference>
<dbReference type="Gene3D" id="1.10.510.10">
    <property type="entry name" value="Transferase(Phosphotransferase) domain 1"/>
    <property type="match status" value="1"/>
</dbReference>
<feature type="region of interest" description="Disordered" evidence="29">
    <location>
        <begin position="1357"/>
        <end position="1480"/>
    </location>
</feature>
<dbReference type="GO" id="GO:0005524">
    <property type="term" value="F:ATP binding"/>
    <property type="evidence" value="ECO:0007669"/>
    <property type="project" value="UniProtKB-KW"/>
</dbReference>
<evidence type="ECO:0000259" key="30">
    <source>
        <dbReference type="PROSITE" id="PS50011"/>
    </source>
</evidence>
<comment type="similarity">
    <text evidence="4">Belongs to the protein kinase superfamily. TKL Ser/Thr protein kinase family. ROCO subfamily.</text>
</comment>
<dbReference type="GO" id="GO:0005840">
    <property type="term" value="C:ribosome"/>
    <property type="evidence" value="ECO:0007669"/>
    <property type="project" value="UniProtKB-KW"/>
</dbReference>
<feature type="region of interest" description="Disordered" evidence="29">
    <location>
        <begin position="956"/>
        <end position="1096"/>
    </location>
</feature>
<feature type="compositionally biased region" description="Low complexity" evidence="29">
    <location>
        <begin position="1856"/>
        <end position="1869"/>
    </location>
</feature>
<feature type="compositionally biased region" description="Basic residues" evidence="29">
    <location>
        <begin position="2584"/>
        <end position="2595"/>
    </location>
</feature>
<feature type="region of interest" description="Disordered" evidence="29">
    <location>
        <begin position="1586"/>
        <end position="1652"/>
    </location>
</feature>
<dbReference type="SUPFAM" id="SSF48403">
    <property type="entry name" value="Ankyrin repeat"/>
    <property type="match status" value="1"/>
</dbReference>
<evidence type="ECO:0000256" key="1">
    <source>
        <dbReference type="ARBA" id="ARBA00004214"/>
    </source>
</evidence>
<dbReference type="Pfam" id="PF00832">
    <property type="entry name" value="Ribosomal_L39"/>
    <property type="match status" value="1"/>
</dbReference>
<dbReference type="GO" id="GO:0045171">
    <property type="term" value="C:intercellular bridge"/>
    <property type="evidence" value="ECO:0007669"/>
    <property type="project" value="TreeGrafter"/>
</dbReference>
<evidence type="ECO:0000313" key="32">
    <source>
        <dbReference type="EMBL" id="MXQ84449.1"/>
    </source>
</evidence>
<dbReference type="Pfam" id="PF00735">
    <property type="entry name" value="Septin"/>
    <property type="match status" value="1"/>
</dbReference>
<evidence type="ECO:0000256" key="16">
    <source>
        <dbReference type="ARBA" id="ARBA00023043"/>
    </source>
</evidence>
<dbReference type="GO" id="GO:0005856">
    <property type="term" value="C:cytoskeleton"/>
    <property type="evidence" value="ECO:0007669"/>
    <property type="project" value="UniProtKB-SubCell"/>
</dbReference>
<feature type="compositionally biased region" description="Low complexity" evidence="29">
    <location>
        <begin position="1589"/>
        <end position="1605"/>
    </location>
</feature>
<evidence type="ECO:0000256" key="5">
    <source>
        <dbReference type="ARBA" id="ARBA00009339"/>
    </source>
</evidence>
<dbReference type="FunFam" id="1.25.40.20:FF:000153">
    <property type="entry name" value="inactive serine/threonine-protein kinase TEX14 isoform X3"/>
    <property type="match status" value="1"/>
</dbReference>
<feature type="region of interest" description="Disordered" evidence="29">
    <location>
        <begin position="2657"/>
        <end position="2693"/>
    </location>
</feature>
<dbReference type="PROSITE" id="PS50088">
    <property type="entry name" value="ANK_REPEAT"/>
    <property type="match status" value="2"/>
</dbReference>
<evidence type="ECO:0000256" key="6">
    <source>
        <dbReference type="ARBA" id="ARBA00022454"/>
    </source>
</evidence>
<dbReference type="PANTHER" id="PTHR23060:SF1">
    <property type="entry name" value="INACTIVE SERINE_THREONINE-PROTEIN KINASE TEX14"/>
    <property type="match status" value="1"/>
</dbReference>
<evidence type="ECO:0000259" key="31">
    <source>
        <dbReference type="PROSITE" id="PS51719"/>
    </source>
</evidence>
<dbReference type="FunFam" id="1.10.510.10:FF:000428">
    <property type="entry name" value="inactive serine/threonine-protein kinase TEX14 isoform X1"/>
    <property type="match status" value="1"/>
</dbReference>
<evidence type="ECO:0000256" key="10">
    <source>
        <dbReference type="ARBA" id="ARBA00022737"/>
    </source>
</evidence>
<feature type="compositionally biased region" description="Basic and acidic residues" evidence="29">
    <location>
        <begin position="2598"/>
        <end position="2614"/>
    </location>
</feature>
<evidence type="ECO:0000256" key="4">
    <source>
        <dbReference type="ARBA" id="ARBA00008171"/>
    </source>
</evidence>
<feature type="compositionally biased region" description="Polar residues" evidence="29">
    <location>
        <begin position="1359"/>
        <end position="1379"/>
    </location>
</feature>
<keyword evidence="19" id="KW-0687">Ribonucleoprotein</keyword>
<dbReference type="GO" id="GO:0004672">
    <property type="term" value="F:protein kinase activity"/>
    <property type="evidence" value="ECO:0007669"/>
    <property type="project" value="InterPro"/>
</dbReference>
<dbReference type="PROSITE" id="PS51719">
    <property type="entry name" value="G_SEPTIN"/>
    <property type="match status" value="1"/>
</dbReference>
<keyword evidence="10" id="KW-0677">Repeat</keyword>
<feature type="region of interest" description="Disordered" evidence="29">
    <location>
        <begin position="2570"/>
        <end position="2618"/>
    </location>
</feature>
<feature type="compositionally biased region" description="Polar residues" evidence="29">
    <location>
        <begin position="871"/>
        <end position="920"/>
    </location>
</feature>
<feature type="compositionally biased region" description="Basic and acidic residues" evidence="29">
    <location>
        <begin position="1643"/>
        <end position="1652"/>
    </location>
</feature>
<dbReference type="FunFam" id="1.10.1620.10:FF:000001">
    <property type="entry name" value="60S ribosomal protein-like L39"/>
    <property type="match status" value="1"/>
</dbReference>
<feature type="compositionally biased region" description="Basic and acidic residues" evidence="29">
    <location>
        <begin position="1380"/>
        <end position="1396"/>
    </location>
</feature>
<evidence type="ECO:0000256" key="27">
    <source>
        <dbReference type="PROSITE-ProRule" id="PRU00023"/>
    </source>
</evidence>
<feature type="region of interest" description="Disordered" evidence="29">
    <location>
        <begin position="1131"/>
        <end position="1184"/>
    </location>
</feature>
<evidence type="ECO:0000256" key="13">
    <source>
        <dbReference type="ARBA" id="ARBA00022838"/>
    </source>
</evidence>
<comment type="function">
    <text evidence="22">Required both for the formation of intercellular bridges during meiosis and for kinetochore-microtubule attachment during mitosis. Intercellular bridges are evolutionarily conserved structures that connect differentiating germ cells and are required for spermatogenesis and male fertility. Acts by promoting the conversion of midbodies into intercellular bridges via its interaction with CEP55: interaction with CEP55 inhibits the interaction between CEP55 and PDCD6IP/ALIX and TSG101, blocking cell abscission and leading to transform midbodies into intercellular bridges. Also plays a role during mitosis: recruited to kinetochores by PLK1 during early mitosis and regulates the maturation of the outer kinetochores and microtubule attachment. Has no protein kinase activity in vitro.</text>
</comment>
<feature type="region of interest" description="Disordered" evidence="29">
    <location>
        <begin position="1304"/>
        <end position="1323"/>
    </location>
</feature>
<dbReference type="EMBL" id="VBQZ03000021">
    <property type="protein sequence ID" value="MXQ84449.1"/>
    <property type="molecule type" value="Genomic_DNA"/>
</dbReference>
<keyword evidence="15" id="KW-0689">Ribosomal protein</keyword>
<dbReference type="PROSITE" id="PS50297">
    <property type="entry name" value="ANK_REP_REGION"/>
    <property type="match status" value="2"/>
</dbReference>